<dbReference type="SUPFAM" id="SSF110849">
    <property type="entry name" value="ParB/Sulfiredoxin"/>
    <property type="match status" value="1"/>
</dbReference>
<dbReference type="AlphaFoldDB" id="A0A0F9S8Q5"/>
<evidence type="ECO:0008006" key="3">
    <source>
        <dbReference type="Google" id="ProtNLM"/>
    </source>
</evidence>
<comment type="caution">
    <text evidence="2">The sequence shown here is derived from an EMBL/GenBank/DDBJ whole genome shotgun (WGS) entry which is preliminary data.</text>
</comment>
<dbReference type="EMBL" id="LAZR01002185">
    <property type="protein sequence ID" value="KKN33366.1"/>
    <property type="molecule type" value="Genomic_DNA"/>
</dbReference>
<protein>
    <recommendedName>
        <fullName evidence="3">ParB/Sulfiredoxin domain-containing protein</fullName>
    </recommendedName>
</protein>
<reference evidence="2" key="1">
    <citation type="journal article" date="2015" name="Nature">
        <title>Complex archaea that bridge the gap between prokaryotes and eukaryotes.</title>
        <authorList>
            <person name="Spang A."/>
            <person name="Saw J.H."/>
            <person name="Jorgensen S.L."/>
            <person name="Zaremba-Niedzwiedzka K."/>
            <person name="Martijn J."/>
            <person name="Lind A.E."/>
            <person name="van Eijk R."/>
            <person name="Schleper C."/>
            <person name="Guy L."/>
            <person name="Ettema T.J."/>
        </authorList>
    </citation>
    <scope>NUCLEOTIDE SEQUENCE</scope>
</reference>
<name>A0A0F9S8Q5_9ZZZZ</name>
<gene>
    <name evidence="2" type="ORF">LCGC14_0804560</name>
</gene>
<dbReference type="InterPro" id="IPR036086">
    <property type="entry name" value="ParB/Sulfiredoxin_sf"/>
</dbReference>
<feature type="region of interest" description="Disordered" evidence="1">
    <location>
        <begin position="316"/>
        <end position="345"/>
    </location>
</feature>
<dbReference type="Gene3D" id="3.90.1530.10">
    <property type="entry name" value="Conserved hypothetical protein from pyrococcus furiosus pfu- 392566-001, ParB domain"/>
    <property type="match status" value="1"/>
</dbReference>
<evidence type="ECO:0000313" key="2">
    <source>
        <dbReference type="EMBL" id="KKN33366.1"/>
    </source>
</evidence>
<proteinExistence type="predicted"/>
<feature type="compositionally biased region" description="Basic and acidic residues" evidence="1">
    <location>
        <begin position="319"/>
        <end position="339"/>
    </location>
</feature>
<evidence type="ECO:0000256" key="1">
    <source>
        <dbReference type="SAM" id="MobiDB-lite"/>
    </source>
</evidence>
<organism evidence="2">
    <name type="scientific">marine sediment metagenome</name>
    <dbReference type="NCBI Taxonomy" id="412755"/>
    <lineage>
        <taxon>unclassified sequences</taxon>
        <taxon>metagenomes</taxon>
        <taxon>ecological metagenomes</taxon>
    </lineage>
</organism>
<sequence>MVEYYFANVIIKDVKLSEIKVDPQVRIRKYDATHKNWIKHEALKNSMNKFGQLHSITLLKNYKLKAGFDRYSVAIELGWETIRCRIFLEELTKLDELLLEITENYARKDFTSIELFSGFAMIKREYEGVHPEVMHGKAIREQCSPLRDHEKNEGNKVASDATLKNDHKNKVLSFVKYYHKFFGIAERTLYNYTRIGEAYLDNKFNEETITLFEKGKLTQTQLLETLRKFDNKRIIQSKLKTNRNDNIKSKNDLLAIKTIIKIENKNNKPKSAHKVKERTPEEIEDFVISYRKSIVENFISSGKKLISSPSFICDSSIENPEKSPNKTSKEDKTLSHKEANSPVPANQIPKKDTCLTCEKASVFAFKCKSCGSIGRQVLCDIDFIEARRKIRDPDLPRCESSNISP</sequence>
<accession>A0A0F9S8Q5</accession>